<comment type="caution">
    <text evidence="2">The sequence shown here is derived from an EMBL/GenBank/DDBJ whole genome shotgun (WGS) entry which is preliminary data.</text>
</comment>
<dbReference type="Proteomes" id="UP001295423">
    <property type="component" value="Unassembled WGS sequence"/>
</dbReference>
<accession>A0AAD2G646</accession>
<dbReference type="InterPro" id="IPR013978">
    <property type="entry name" value="MEKHLA"/>
</dbReference>
<gene>
    <name evidence="2" type="ORF">CYCCA115_LOCUS20439</name>
</gene>
<reference evidence="2" key="1">
    <citation type="submission" date="2023-08" db="EMBL/GenBank/DDBJ databases">
        <authorList>
            <person name="Audoor S."/>
            <person name="Bilcke G."/>
        </authorList>
    </citation>
    <scope>NUCLEOTIDE SEQUENCE</scope>
</reference>
<dbReference type="EMBL" id="CAKOGP040002169">
    <property type="protein sequence ID" value="CAJ1964034.1"/>
    <property type="molecule type" value="Genomic_DNA"/>
</dbReference>
<evidence type="ECO:0000313" key="3">
    <source>
        <dbReference type="Proteomes" id="UP001295423"/>
    </source>
</evidence>
<sequence>MAKGSNSAADDPYDQCFSGGCIDNLSAHIGHLDRSLKKSSGTGLFDWINERSEDVEVTTADLLDENQRFGVLSHGMQPDPIFNYGNKASLELFGYEIKDLCRTASRLSTVPELMKDRETLIKEIESRGYGYISDAVRVKSDGELFVIDRILVWTVFDDAGRRIGLAAVYDRENARSYVAPTYQ</sequence>
<organism evidence="2 3">
    <name type="scientific">Cylindrotheca closterium</name>
    <dbReference type="NCBI Taxonomy" id="2856"/>
    <lineage>
        <taxon>Eukaryota</taxon>
        <taxon>Sar</taxon>
        <taxon>Stramenopiles</taxon>
        <taxon>Ochrophyta</taxon>
        <taxon>Bacillariophyta</taxon>
        <taxon>Bacillariophyceae</taxon>
        <taxon>Bacillariophycidae</taxon>
        <taxon>Bacillariales</taxon>
        <taxon>Bacillariaceae</taxon>
        <taxon>Cylindrotheca</taxon>
    </lineage>
</organism>
<evidence type="ECO:0000259" key="1">
    <source>
        <dbReference type="Pfam" id="PF08670"/>
    </source>
</evidence>
<dbReference type="AlphaFoldDB" id="A0AAD2G646"/>
<protein>
    <recommendedName>
        <fullName evidence="1">MEKHLA domain-containing protein</fullName>
    </recommendedName>
</protein>
<name>A0AAD2G646_9STRA</name>
<proteinExistence type="predicted"/>
<keyword evidence="3" id="KW-1185">Reference proteome</keyword>
<evidence type="ECO:0000313" key="2">
    <source>
        <dbReference type="EMBL" id="CAJ1964034.1"/>
    </source>
</evidence>
<dbReference type="InterPro" id="IPR035965">
    <property type="entry name" value="PAS-like_dom_sf"/>
</dbReference>
<dbReference type="SUPFAM" id="SSF55785">
    <property type="entry name" value="PYP-like sensor domain (PAS domain)"/>
    <property type="match status" value="1"/>
</dbReference>
<feature type="domain" description="MEKHLA" evidence="1">
    <location>
        <begin position="31"/>
        <end position="170"/>
    </location>
</feature>
<dbReference type="Pfam" id="PF08670">
    <property type="entry name" value="MEKHLA"/>
    <property type="match status" value="1"/>
</dbReference>